<dbReference type="EMBL" id="AACS02000004">
    <property type="protein sequence ID" value="EFI27873.1"/>
    <property type="molecule type" value="Genomic_DNA"/>
</dbReference>
<accession>D6RM75</accession>
<gene>
    <name evidence="1" type="ORF">CC1G_14366</name>
</gene>
<evidence type="ECO:0000313" key="1">
    <source>
        <dbReference type="EMBL" id="EFI27873.1"/>
    </source>
</evidence>
<dbReference type="AlphaFoldDB" id="D6RM75"/>
<proteinExistence type="predicted"/>
<protein>
    <submittedName>
        <fullName evidence="1">Uncharacterized protein</fullName>
    </submittedName>
</protein>
<evidence type="ECO:0000313" key="2">
    <source>
        <dbReference type="Proteomes" id="UP000001861"/>
    </source>
</evidence>
<dbReference type="GeneID" id="9379414"/>
<sequence>MRETQTVFLRNLIVVYMEGTPLGTQEGRGTEALGKVFDEERDRHCEGYTMNR</sequence>
<dbReference type="KEGG" id="cci:CC1G_14366"/>
<dbReference type="HOGENOM" id="CLU_3087145_0_0_1"/>
<organism evidence="1 2">
    <name type="scientific">Coprinopsis cinerea (strain Okayama-7 / 130 / ATCC MYA-4618 / FGSC 9003)</name>
    <name type="common">Inky cap fungus</name>
    <name type="synonym">Hormographiella aspergillata</name>
    <dbReference type="NCBI Taxonomy" id="240176"/>
    <lineage>
        <taxon>Eukaryota</taxon>
        <taxon>Fungi</taxon>
        <taxon>Dikarya</taxon>
        <taxon>Basidiomycota</taxon>
        <taxon>Agaricomycotina</taxon>
        <taxon>Agaricomycetes</taxon>
        <taxon>Agaricomycetidae</taxon>
        <taxon>Agaricales</taxon>
        <taxon>Agaricineae</taxon>
        <taxon>Psathyrellaceae</taxon>
        <taxon>Coprinopsis</taxon>
    </lineage>
</organism>
<keyword evidence="2" id="KW-1185">Reference proteome</keyword>
<dbReference type="VEuPathDB" id="FungiDB:CC1G_14366"/>
<name>D6RM75_COPC7</name>
<dbReference type="RefSeq" id="XP_002911367.1">
    <property type="nucleotide sequence ID" value="XM_002911321.1"/>
</dbReference>
<reference evidence="1 2" key="1">
    <citation type="journal article" date="2010" name="Proc. Natl. Acad. Sci. U.S.A.">
        <title>Insights into evolution of multicellular fungi from the assembled chromosomes of the mushroom Coprinopsis cinerea (Coprinus cinereus).</title>
        <authorList>
            <person name="Stajich J.E."/>
            <person name="Wilke S.K."/>
            <person name="Ahren D."/>
            <person name="Au C.H."/>
            <person name="Birren B.W."/>
            <person name="Borodovsky M."/>
            <person name="Burns C."/>
            <person name="Canback B."/>
            <person name="Casselton L.A."/>
            <person name="Cheng C.K."/>
            <person name="Deng J."/>
            <person name="Dietrich F.S."/>
            <person name="Fargo D.C."/>
            <person name="Farman M.L."/>
            <person name="Gathman A.C."/>
            <person name="Goldberg J."/>
            <person name="Guigo R."/>
            <person name="Hoegger P.J."/>
            <person name="Hooker J.B."/>
            <person name="Huggins A."/>
            <person name="James T.Y."/>
            <person name="Kamada T."/>
            <person name="Kilaru S."/>
            <person name="Kodira C."/>
            <person name="Kues U."/>
            <person name="Kupfer D."/>
            <person name="Kwan H.S."/>
            <person name="Lomsadze A."/>
            <person name="Li W."/>
            <person name="Lilly W.W."/>
            <person name="Ma L.J."/>
            <person name="Mackey A.J."/>
            <person name="Manning G."/>
            <person name="Martin F."/>
            <person name="Muraguchi H."/>
            <person name="Natvig D.O."/>
            <person name="Palmerini H."/>
            <person name="Ramesh M.A."/>
            <person name="Rehmeyer C.J."/>
            <person name="Roe B.A."/>
            <person name="Shenoy N."/>
            <person name="Stanke M."/>
            <person name="Ter-Hovhannisyan V."/>
            <person name="Tunlid A."/>
            <person name="Velagapudi R."/>
            <person name="Vision T.J."/>
            <person name="Zeng Q."/>
            <person name="Zolan M.E."/>
            <person name="Pukkila P.J."/>
        </authorList>
    </citation>
    <scope>NUCLEOTIDE SEQUENCE [LARGE SCALE GENOMIC DNA]</scope>
    <source>
        <strain evidence="2">Okayama-7 / 130 / ATCC MYA-4618 / FGSC 9003</strain>
    </source>
</reference>
<dbReference type="Proteomes" id="UP000001861">
    <property type="component" value="Unassembled WGS sequence"/>
</dbReference>
<comment type="caution">
    <text evidence="1">The sequence shown here is derived from an EMBL/GenBank/DDBJ whole genome shotgun (WGS) entry which is preliminary data.</text>
</comment>
<dbReference type="InParanoid" id="D6RM75"/>